<name>A0A6L6IYC0_9RHOB</name>
<sequence length="248" mass="26417">MTADVNQDDLDAYVDNQLDPWQRNAVEEWLGAHPAEAARVMSDLHRRNQLRLALALPGERPRDLKAARRLDRAIAPRGLRLGLPSAAIAATVAALWLALGPVGLREGAASTPPPAFVKSALAARDASDLRLAMLSQPEAPDVDPAEIRALTGLVLPQIPEGWVPRDVQVFPSLQGPGVEMVLDTPEHGRLSMFVVRVGGGESSGTVLAGDTGIAWFTQDGVAHVLGARDDPARLADTAERMLGSIPHN</sequence>
<evidence type="ECO:0000313" key="3">
    <source>
        <dbReference type="Proteomes" id="UP000478740"/>
    </source>
</evidence>
<protein>
    <submittedName>
        <fullName evidence="2">Anti-sigma factor</fullName>
    </submittedName>
</protein>
<comment type="caution">
    <text evidence="2">The sequence shown here is derived from an EMBL/GenBank/DDBJ whole genome shotgun (WGS) entry which is preliminary data.</text>
</comment>
<evidence type="ECO:0000256" key="1">
    <source>
        <dbReference type="SAM" id="Phobius"/>
    </source>
</evidence>
<keyword evidence="1" id="KW-0472">Membrane</keyword>
<dbReference type="AlphaFoldDB" id="A0A6L6IYC0"/>
<proteinExistence type="predicted"/>
<feature type="transmembrane region" description="Helical" evidence="1">
    <location>
        <begin position="78"/>
        <end position="99"/>
    </location>
</feature>
<reference evidence="2 3" key="1">
    <citation type="submission" date="2019-11" db="EMBL/GenBank/DDBJ databases">
        <authorList>
            <person name="Dong K."/>
        </authorList>
    </citation>
    <scope>NUCLEOTIDE SEQUENCE [LARGE SCALE GENOMIC DNA]</scope>
    <source>
        <strain evidence="2 3">DK608</strain>
    </source>
</reference>
<dbReference type="Proteomes" id="UP000478740">
    <property type="component" value="Unassembled WGS sequence"/>
</dbReference>
<gene>
    <name evidence="2" type="ORF">GL284_08310</name>
</gene>
<keyword evidence="1" id="KW-1133">Transmembrane helix</keyword>
<keyword evidence="1" id="KW-0812">Transmembrane</keyword>
<organism evidence="2 3">
    <name type="scientific">Paracoccus shanxieyensis</name>
    <dbReference type="NCBI Taxonomy" id="2675752"/>
    <lineage>
        <taxon>Bacteria</taxon>
        <taxon>Pseudomonadati</taxon>
        <taxon>Pseudomonadota</taxon>
        <taxon>Alphaproteobacteria</taxon>
        <taxon>Rhodobacterales</taxon>
        <taxon>Paracoccaceae</taxon>
        <taxon>Paracoccus</taxon>
    </lineage>
</organism>
<evidence type="ECO:0000313" key="2">
    <source>
        <dbReference type="EMBL" id="MTH64272.1"/>
    </source>
</evidence>
<dbReference type="RefSeq" id="WP_155044133.1">
    <property type="nucleotide sequence ID" value="NZ_WMIH01000006.1"/>
</dbReference>
<dbReference type="EMBL" id="WMII01000006">
    <property type="protein sequence ID" value="MTH64272.1"/>
    <property type="molecule type" value="Genomic_DNA"/>
</dbReference>
<keyword evidence="3" id="KW-1185">Reference proteome</keyword>
<accession>A0A6L6IYC0</accession>